<dbReference type="Proteomes" id="UP000887565">
    <property type="component" value="Unplaced"/>
</dbReference>
<accession>A0A915K687</accession>
<dbReference type="WBParaSite" id="nRc.2.0.1.t33387-RA">
    <property type="protein sequence ID" value="nRc.2.0.1.t33387-RA"/>
    <property type="gene ID" value="nRc.2.0.1.g33387"/>
</dbReference>
<sequence length="267" mass="30084">MEKPISFLVQRYVQAYNIIFLTPIREDSILHTFAAYITYSEVNITYINLKNGTTTAHSIQTSTMYIELYQNIVCYGFNRVLGLNLSNLVVPQFVIKFRDNTGRVLVKSKETETLLPGTSSNLKSKTLLTQESAPSVSLLMLNNVGDLPESLAPVKLDKLPLKGEQAPDEPSDGTPKKCKFHMGSPPDVLSNRIFLKPASDGRLAMLWSPEKKLIFIQLVVNLTVNLRKRVPANHVVHLNLETLERERYIVIPDDFDANLLLHAVHNL</sequence>
<name>A0A915K687_ROMCU</name>
<evidence type="ECO:0000313" key="2">
    <source>
        <dbReference type="WBParaSite" id="nRc.2.0.1.t33387-RA"/>
    </source>
</evidence>
<organism evidence="1 2">
    <name type="scientific">Romanomermis culicivorax</name>
    <name type="common">Nematode worm</name>
    <dbReference type="NCBI Taxonomy" id="13658"/>
    <lineage>
        <taxon>Eukaryota</taxon>
        <taxon>Metazoa</taxon>
        <taxon>Ecdysozoa</taxon>
        <taxon>Nematoda</taxon>
        <taxon>Enoplea</taxon>
        <taxon>Dorylaimia</taxon>
        <taxon>Mermithida</taxon>
        <taxon>Mermithoidea</taxon>
        <taxon>Mermithidae</taxon>
        <taxon>Romanomermis</taxon>
    </lineage>
</organism>
<reference evidence="2" key="1">
    <citation type="submission" date="2022-11" db="UniProtKB">
        <authorList>
            <consortium name="WormBaseParasite"/>
        </authorList>
    </citation>
    <scope>IDENTIFICATION</scope>
</reference>
<protein>
    <submittedName>
        <fullName evidence="2">Uncharacterized protein</fullName>
    </submittedName>
</protein>
<dbReference type="AlphaFoldDB" id="A0A915K687"/>
<evidence type="ECO:0000313" key="1">
    <source>
        <dbReference type="Proteomes" id="UP000887565"/>
    </source>
</evidence>
<keyword evidence="1" id="KW-1185">Reference proteome</keyword>
<proteinExistence type="predicted"/>